<evidence type="ECO:0000313" key="4">
    <source>
        <dbReference type="Proteomes" id="UP000198937"/>
    </source>
</evidence>
<feature type="region of interest" description="Disordered" evidence="1">
    <location>
        <begin position="1"/>
        <end position="172"/>
    </location>
</feature>
<keyword evidence="4" id="KW-1185">Reference proteome</keyword>
<evidence type="ECO:0000256" key="2">
    <source>
        <dbReference type="SAM" id="Phobius"/>
    </source>
</evidence>
<keyword evidence="2" id="KW-1133">Transmembrane helix</keyword>
<feature type="transmembrane region" description="Helical" evidence="2">
    <location>
        <begin position="333"/>
        <end position="350"/>
    </location>
</feature>
<feature type="compositionally biased region" description="Low complexity" evidence="1">
    <location>
        <begin position="89"/>
        <end position="110"/>
    </location>
</feature>
<accession>A0A1C6TWI7</accession>
<reference evidence="3 4" key="1">
    <citation type="submission" date="2016-06" db="EMBL/GenBank/DDBJ databases">
        <authorList>
            <person name="Kjaerup R.B."/>
            <person name="Dalgaard T.S."/>
            <person name="Juul-Madsen H.R."/>
        </authorList>
    </citation>
    <scope>NUCLEOTIDE SEQUENCE [LARGE SCALE GENOMIC DNA]</scope>
    <source>
        <strain evidence="3 4">DSM 45577</strain>
    </source>
</reference>
<dbReference type="RefSeq" id="WP_229688273.1">
    <property type="nucleotide sequence ID" value="NZ_BMMJ01000003.1"/>
</dbReference>
<proteinExistence type="predicted"/>
<dbReference type="STRING" id="683228.GA0070617_0100"/>
<feature type="transmembrane region" description="Helical" evidence="2">
    <location>
        <begin position="214"/>
        <end position="233"/>
    </location>
</feature>
<dbReference type="EMBL" id="FMIA01000002">
    <property type="protein sequence ID" value="SCL45961.1"/>
    <property type="molecule type" value="Genomic_DNA"/>
</dbReference>
<evidence type="ECO:0000256" key="1">
    <source>
        <dbReference type="SAM" id="MobiDB-lite"/>
    </source>
</evidence>
<feature type="compositionally biased region" description="Low complexity" evidence="1">
    <location>
        <begin position="57"/>
        <end position="79"/>
    </location>
</feature>
<protein>
    <submittedName>
        <fullName evidence="3">Uncharacterized protein</fullName>
    </submittedName>
</protein>
<feature type="transmembrane region" description="Helical" evidence="2">
    <location>
        <begin position="447"/>
        <end position="470"/>
    </location>
</feature>
<feature type="transmembrane region" description="Helical" evidence="2">
    <location>
        <begin position="594"/>
        <end position="615"/>
    </location>
</feature>
<feature type="compositionally biased region" description="Polar residues" evidence="1">
    <location>
        <begin position="1"/>
        <end position="41"/>
    </location>
</feature>
<feature type="transmembrane region" description="Helical" evidence="2">
    <location>
        <begin position="305"/>
        <end position="326"/>
    </location>
</feature>
<organism evidence="3 4">
    <name type="scientific">Micromonospora yangpuensis</name>
    <dbReference type="NCBI Taxonomy" id="683228"/>
    <lineage>
        <taxon>Bacteria</taxon>
        <taxon>Bacillati</taxon>
        <taxon>Actinomycetota</taxon>
        <taxon>Actinomycetes</taxon>
        <taxon>Micromonosporales</taxon>
        <taxon>Micromonosporaceae</taxon>
        <taxon>Micromonospora</taxon>
    </lineage>
</organism>
<feature type="compositionally biased region" description="Basic residues" evidence="1">
    <location>
        <begin position="135"/>
        <end position="151"/>
    </location>
</feature>
<feature type="transmembrane region" description="Helical" evidence="2">
    <location>
        <begin position="392"/>
        <end position="410"/>
    </location>
</feature>
<name>A0A1C6TWI7_9ACTN</name>
<feature type="transmembrane region" description="Helical" evidence="2">
    <location>
        <begin position="416"/>
        <end position="435"/>
    </location>
</feature>
<dbReference type="AlphaFoldDB" id="A0A1C6TWI7"/>
<evidence type="ECO:0000313" key="3">
    <source>
        <dbReference type="EMBL" id="SCL45961.1"/>
    </source>
</evidence>
<dbReference type="Proteomes" id="UP000198937">
    <property type="component" value="Unassembled WGS sequence"/>
</dbReference>
<feature type="transmembrane region" description="Helical" evidence="2">
    <location>
        <begin position="356"/>
        <end position="372"/>
    </location>
</feature>
<gene>
    <name evidence="3" type="ORF">GA0070617_0100</name>
</gene>
<feature type="transmembrane region" description="Helical" evidence="2">
    <location>
        <begin position="525"/>
        <end position="544"/>
    </location>
</feature>
<feature type="transmembrane region" description="Helical" evidence="2">
    <location>
        <begin position="551"/>
        <end position="574"/>
    </location>
</feature>
<keyword evidence="2" id="KW-0812">Transmembrane</keyword>
<sequence length="772" mass="82139">MTTEQSDATGGGSRSTADTTGESEQPATTRPKTPDEGTSTADKPAVPATQQPVKATAVDQPVEPAAAQQPAETAAQEPVKPSAAQSSTAEADASAGKGDSAATDASAAKSENAKKDDPAEADGSAEPGRTDVKGTHGKPARAWWRRWRGGPKRPGTASGPQAGGGQQAGGAVRVDGAETAKPDPWEAFSPAGEPVPTRLGRATRAVGRFLVHEWTLAVVGALVLAVALTWPALRYPLHTLPQDIWDPSLQAWQMAWSGHILLTNPGQLWQANAFYPESWSFAFSDTLLGYAPAGMIGTGPEAAVLRYNIIFVLAHALATIGAYALARQLGAGRIGAAVAGVSYAYAPWLLAQAGHLHVLSNGGIPLALAMLARGHGWSLRYGYRPRRRHEGWAYAGWLVAAWQLSLGFGIGLPFAYFLGGAVLVATVTWFLRRYLVRPVKRPFGARLLVADLVGGALFAAVGVLLAIPYFKVAELHPNAARTLGDIGVYSPPLSGFFTAPGESRVWGGLHEGARAALPWPPEMTLLPGFVLYALAAGGLFFSVWRLRHRLLLLAGVLVSMVLSMGTEFFGGTWTYGPLFEYLPGWNGIRTPGRLMLWATLLLGLLAAGAVTAFCIRVRELAAQRIPSWPGPWLRLATLLPLLLVIAEGLNATPHPVAPPQPAAMRSVEGPLLVLPSSQNHDQPVMLWTTTRFQDVVNGGSGFTPAQLEDVRRVTLSFPDQTSVDYLRTLSVANVVVVRDQLAGTPWEVTVDNPVEQLGITRDDRGDVVIFRL</sequence>
<keyword evidence="2" id="KW-0472">Membrane</keyword>